<dbReference type="AlphaFoldDB" id="A0A9P9FX16"/>
<dbReference type="PANTHER" id="PTHR38166:SF1">
    <property type="entry name" value="C2H2-TYPE DOMAIN-CONTAINING PROTEIN"/>
    <property type="match status" value="1"/>
</dbReference>
<keyword evidence="3" id="KW-1185">Reference proteome</keyword>
<feature type="compositionally biased region" description="Polar residues" evidence="1">
    <location>
        <begin position="304"/>
        <end position="316"/>
    </location>
</feature>
<reference evidence="2" key="1">
    <citation type="journal article" date="2021" name="Nat. Commun.">
        <title>Genetic determinants of endophytism in the Arabidopsis root mycobiome.</title>
        <authorList>
            <person name="Mesny F."/>
            <person name="Miyauchi S."/>
            <person name="Thiergart T."/>
            <person name="Pickel B."/>
            <person name="Atanasova L."/>
            <person name="Karlsson M."/>
            <person name="Huettel B."/>
            <person name="Barry K.W."/>
            <person name="Haridas S."/>
            <person name="Chen C."/>
            <person name="Bauer D."/>
            <person name="Andreopoulos W."/>
            <person name="Pangilinan J."/>
            <person name="LaButti K."/>
            <person name="Riley R."/>
            <person name="Lipzen A."/>
            <person name="Clum A."/>
            <person name="Drula E."/>
            <person name="Henrissat B."/>
            <person name="Kohler A."/>
            <person name="Grigoriev I.V."/>
            <person name="Martin F.M."/>
            <person name="Hacquard S."/>
        </authorList>
    </citation>
    <scope>NUCLEOTIDE SEQUENCE</scope>
    <source>
        <strain evidence="2">MPI-CAGE-AT-0147</strain>
    </source>
</reference>
<feature type="region of interest" description="Disordered" evidence="1">
    <location>
        <begin position="96"/>
        <end position="117"/>
    </location>
</feature>
<dbReference type="OrthoDB" id="3521097at2759"/>
<name>A0A9P9FX16_9HYPO</name>
<feature type="compositionally biased region" description="Polar residues" evidence="1">
    <location>
        <begin position="96"/>
        <end position="111"/>
    </location>
</feature>
<sequence>MDSTAASGSTSPVDTEPPKKPSLGTSHDRSLLLGIGTGGVENELIDQMELEPGDEDLDHLDLDAETGALDQGYGVGSSSESQQRYLSSRLPATFSHASGSNTSATGPSYSLPTDDPPLVRIHPVPQASALSGSQVAHSATNFEGHLLLPRHFEFSWESSQLNFAGEPFEVVRVTDAPPSNASANSSIASTTLPVSHPSSESRRIDGNGTQNTLDPTVLIGISGQLRPLATRSLGQYCERVSASCSISSAESSPNSMLSDDPTTSCPEPILAALARERIIDELFDVLYDDYMRSYAPDTSRKRNATVSGNLDSSSRGSDTKRIETNNSTRKRRDTYGSRNGDGEDPDDNGQGSSSTSQSERLLACPLCKWNPFLHRCNDTMRDIWQVKKHIYKKHQTPHCSTCYVIGLSLSNHDCRSNGVIPPDLVTAQKLEDMGRYSGRTTSVTEQWQHIYKAILPSEPLCTDPFVCPEEIELRRKLEEYLRSDQARQQVQRVTNEGIFGAMTNQEYHAVILHTVMNRLIPRIMSDLYSWSEDVSASPWLGDLPLDDGQINQATSQERSLGFDDSETISPENISGTPIFHSSAAPLNMASPGHITPSESEHQGLIQPELDVGNVPQDFPDFLDYENMSFLRDSK</sequence>
<feature type="compositionally biased region" description="Polar residues" evidence="1">
    <location>
        <begin position="1"/>
        <end position="13"/>
    </location>
</feature>
<protein>
    <submittedName>
        <fullName evidence="2">Uncharacterized protein</fullName>
    </submittedName>
</protein>
<dbReference type="Proteomes" id="UP000738349">
    <property type="component" value="Unassembled WGS sequence"/>
</dbReference>
<evidence type="ECO:0000313" key="3">
    <source>
        <dbReference type="Proteomes" id="UP000738349"/>
    </source>
</evidence>
<feature type="region of interest" description="Disordered" evidence="1">
    <location>
        <begin position="299"/>
        <end position="356"/>
    </location>
</feature>
<feature type="compositionally biased region" description="Low complexity" evidence="1">
    <location>
        <begin position="179"/>
        <end position="189"/>
    </location>
</feature>
<comment type="caution">
    <text evidence="2">The sequence shown here is derived from an EMBL/GenBank/DDBJ whole genome shotgun (WGS) entry which is preliminary data.</text>
</comment>
<proteinExistence type="predicted"/>
<organism evidence="2 3">
    <name type="scientific">Dactylonectria macrodidyma</name>
    <dbReference type="NCBI Taxonomy" id="307937"/>
    <lineage>
        <taxon>Eukaryota</taxon>
        <taxon>Fungi</taxon>
        <taxon>Dikarya</taxon>
        <taxon>Ascomycota</taxon>
        <taxon>Pezizomycotina</taxon>
        <taxon>Sordariomycetes</taxon>
        <taxon>Hypocreomycetidae</taxon>
        <taxon>Hypocreales</taxon>
        <taxon>Nectriaceae</taxon>
        <taxon>Dactylonectria</taxon>
    </lineage>
</organism>
<accession>A0A9P9FX16</accession>
<evidence type="ECO:0000256" key="1">
    <source>
        <dbReference type="SAM" id="MobiDB-lite"/>
    </source>
</evidence>
<dbReference type="PANTHER" id="PTHR38166">
    <property type="entry name" value="C2H2-TYPE DOMAIN-CONTAINING PROTEIN-RELATED"/>
    <property type="match status" value="1"/>
</dbReference>
<feature type="region of interest" description="Disordered" evidence="1">
    <location>
        <begin position="1"/>
        <end position="38"/>
    </location>
</feature>
<gene>
    <name evidence="2" type="ORF">EDB81DRAFT_898383</name>
</gene>
<feature type="region of interest" description="Disordered" evidence="1">
    <location>
        <begin position="179"/>
        <end position="211"/>
    </location>
</feature>
<dbReference type="EMBL" id="JAGMUV010000001">
    <property type="protein sequence ID" value="KAH7176901.1"/>
    <property type="molecule type" value="Genomic_DNA"/>
</dbReference>
<evidence type="ECO:0000313" key="2">
    <source>
        <dbReference type="EMBL" id="KAH7176901.1"/>
    </source>
</evidence>